<dbReference type="Gene3D" id="2.20.200.10">
    <property type="entry name" value="Outer membrane efflux proteins (OEP)"/>
    <property type="match status" value="1"/>
</dbReference>
<dbReference type="OrthoDB" id="9770517at2"/>
<dbReference type="InterPro" id="IPR010131">
    <property type="entry name" value="MdtP/NodT-like"/>
</dbReference>
<comment type="similarity">
    <text evidence="1">Belongs to the outer membrane factor (OMF) (TC 1.B.17) family.</text>
</comment>
<dbReference type="GO" id="GO:0015562">
    <property type="term" value="F:efflux transmembrane transporter activity"/>
    <property type="evidence" value="ECO:0007669"/>
    <property type="project" value="InterPro"/>
</dbReference>
<dbReference type="Gene3D" id="1.20.1600.10">
    <property type="entry name" value="Outer membrane efflux proteins (OEP)"/>
    <property type="match status" value="1"/>
</dbReference>
<gene>
    <name evidence="2" type="ORF">Ark11_0952</name>
</gene>
<proteinExistence type="inferred from homology"/>
<evidence type="ECO:0000313" key="2">
    <source>
        <dbReference type="EMBL" id="CUT17772.1"/>
    </source>
</evidence>
<evidence type="ECO:0000313" key="3">
    <source>
        <dbReference type="Proteomes" id="UP000198651"/>
    </source>
</evidence>
<reference evidence="3" key="1">
    <citation type="submission" date="2015-11" db="EMBL/GenBank/DDBJ databases">
        <authorList>
            <person name="Seth-Smith H.M.B."/>
        </authorList>
    </citation>
    <scope>NUCLEOTIDE SEQUENCE [LARGE SCALE GENOMIC DNA]</scope>
    <source>
        <strain evidence="3">2013Ark11</strain>
    </source>
</reference>
<keyword evidence="3" id="KW-1185">Reference proteome</keyword>
<dbReference type="PANTHER" id="PTHR30203">
    <property type="entry name" value="OUTER MEMBRANE CATION EFFLUX PROTEIN"/>
    <property type="match status" value="1"/>
</dbReference>
<dbReference type="STRING" id="1561003.Ark11_0952"/>
<organism evidence="2 3">
    <name type="scientific">Candidatus Ichthyocystis hellenicum</name>
    <dbReference type="NCBI Taxonomy" id="1561003"/>
    <lineage>
        <taxon>Bacteria</taxon>
        <taxon>Pseudomonadati</taxon>
        <taxon>Pseudomonadota</taxon>
        <taxon>Betaproteobacteria</taxon>
        <taxon>Burkholderiales</taxon>
        <taxon>Candidatus Ichthyocystis</taxon>
    </lineage>
</organism>
<dbReference type="AlphaFoldDB" id="A0A0S4M470"/>
<accession>A0A0S4M470</accession>
<evidence type="ECO:0000256" key="1">
    <source>
        <dbReference type="ARBA" id="ARBA00007613"/>
    </source>
</evidence>
<sequence>MKLKTISLISLLVMSGCLTRNVYVDYPVSPPLQFKYQQNPRIAIGSKAVYQFDWWKKWGDTNLSNLINTALSNNLDYRQLLSRIKESRDLLRIRATQSWPLIGVNAQSGRQKIMLPQPSEYFARQQGFGIKWEMDLFGAKKSNERSAYEKYLSLTNQKRVSQLLLSTEIAKTYVHLLSLFNKDKIILEMINWQKKAALFSEKLWHMGLLDLVDKNKIFSSYINLETKKYEIIKAINIYTIKLAVLLGKNPEDFIFDSSNFDHISLDDLLAKAPIPRSPLPIDVLNKRWDVAVQYHILKSAMHELGAAQASLYPQITFGYDINEQKVELFGQNISGSIYNLGFSLSIPFFAEPLKGMVQAKRDAVKRQEEKYKDTIIRALSEIERYYVEIQTSTREKQLQTISFRNTAKNTMKLNEEYESGEANYLQLAQAKGEELKEKTSLEDTKEQQLDNTIELYKSMGGYWTVESATTPKTAGDPALRKS</sequence>
<dbReference type="SUPFAM" id="SSF56954">
    <property type="entry name" value="Outer membrane efflux proteins (OEP)"/>
    <property type="match status" value="1"/>
</dbReference>
<dbReference type="Pfam" id="PF02321">
    <property type="entry name" value="OEP"/>
    <property type="match status" value="1"/>
</dbReference>
<protein>
    <submittedName>
        <fullName evidence="2">Putative outer membrane efflux protein</fullName>
    </submittedName>
</protein>
<dbReference type="Proteomes" id="UP000198651">
    <property type="component" value="Chromosome I"/>
</dbReference>
<dbReference type="PANTHER" id="PTHR30203:SF30">
    <property type="entry name" value="OUTER MEMBRANE PROTEIN-RELATED"/>
    <property type="match status" value="1"/>
</dbReference>
<dbReference type="EMBL" id="LN906597">
    <property type="protein sequence ID" value="CUT17772.1"/>
    <property type="molecule type" value="Genomic_DNA"/>
</dbReference>
<dbReference type="PROSITE" id="PS51257">
    <property type="entry name" value="PROKAR_LIPOPROTEIN"/>
    <property type="match status" value="1"/>
</dbReference>
<dbReference type="InterPro" id="IPR003423">
    <property type="entry name" value="OMP_efflux"/>
</dbReference>
<name>A0A0S4M470_9BURK</name>